<comment type="cofactor">
    <cofactor evidence="7">
        <name>Mg(2+)</name>
        <dbReference type="ChEBI" id="CHEBI:18420"/>
    </cofactor>
</comment>
<evidence type="ECO:0000259" key="8">
    <source>
        <dbReference type="PROSITE" id="PS51671"/>
    </source>
</evidence>
<dbReference type="InterPro" id="IPR010043">
    <property type="entry name" value="UTase/UR"/>
</dbReference>
<dbReference type="PANTHER" id="PTHR47320:SF1">
    <property type="entry name" value="BIFUNCTIONAL URIDYLYLTRANSFERASE_URIDYLYL-REMOVING ENZYME"/>
    <property type="match status" value="1"/>
</dbReference>
<dbReference type="InterPro" id="IPR002912">
    <property type="entry name" value="ACT_dom"/>
</dbReference>
<dbReference type="SUPFAM" id="SSF109604">
    <property type="entry name" value="HD-domain/PDEase-like"/>
    <property type="match status" value="1"/>
</dbReference>
<keyword evidence="1 7" id="KW-0808">Transferase</keyword>
<accession>A0A517PM19</accession>
<evidence type="ECO:0000256" key="3">
    <source>
        <dbReference type="ARBA" id="ARBA00022737"/>
    </source>
</evidence>
<comment type="catalytic activity">
    <reaction evidence="7">
        <text>[protein-PII]-uridylyl-L-tyrosine + H2O = [protein-PII]-L-tyrosine + UMP + H(+)</text>
        <dbReference type="Rhea" id="RHEA:48600"/>
        <dbReference type="Rhea" id="RHEA-COMP:12147"/>
        <dbReference type="Rhea" id="RHEA-COMP:12148"/>
        <dbReference type="ChEBI" id="CHEBI:15377"/>
        <dbReference type="ChEBI" id="CHEBI:15378"/>
        <dbReference type="ChEBI" id="CHEBI:46858"/>
        <dbReference type="ChEBI" id="CHEBI:57865"/>
        <dbReference type="ChEBI" id="CHEBI:90602"/>
    </reaction>
</comment>
<dbReference type="InterPro" id="IPR003607">
    <property type="entry name" value="HD/PDEase_dom"/>
</dbReference>
<comment type="function">
    <text evidence="7">Modifies, by uridylylation and deuridylylation, the PII regulatory proteins (GlnB and homologs), in response to the nitrogen status of the cell that GlnD senses through the glutamine level. Under low glutamine levels, catalyzes the conversion of the PII proteins and UTP to PII-UMP and PPi, while under higher glutamine levels, GlnD hydrolyzes PII-UMP to PII and UMP (deuridylylation). Thus, controls uridylylation state and activity of the PII proteins, and plays an important role in the regulation of nitrogen metabolism.</text>
</comment>
<comment type="activity regulation">
    <text evidence="7">Uridylyltransferase (UTase) activity is inhibited by glutamine, while glutamine activates uridylyl-removing (UR) activity.</text>
</comment>
<dbReference type="OrthoDB" id="9758038at2"/>
<keyword evidence="4 7" id="KW-0378">Hydrolase</keyword>
<dbReference type="Pfam" id="PF08335">
    <property type="entry name" value="GlnD_UR_UTase"/>
    <property type="match status" value="1"/>
</dbReference>
<reference evidence="10 11" key="1">
    <citation type="submission" date="2019-02" db="EMBL/GenBank/DDBJ databases">
        <title>Deep-cultivation of Planctomycetes and their phenomic and genomic characterization uncovers novel biology.</title>
        <authorList>
            <person name="Wiegand S."/>
            <person name="Jogler M."/>
            <person name="Boedeker C."/>
            <person name="Pinto D."/>
            <person name="Vollmers J."/>
            <person name="Rivas-Marin E."/>
            <person name="Kohn T."/>
            <person name="Peeters S.H."/>
            <person name="Heuer A."/>
            <person name="Rast P."/>
            <person name="Oberbeckmann S."/>
            <person name="Bunk B."/>
            <person name="Jeske O."/>
            <person name="Meyerdierks A."/>
            <person name="Storesund J.E."/>
            <person name="Kallscheuer N."/>
            <person name="Luecker S."/>
            <person name="Lage O.M."/>
            <person name="Pohl T."/>
            <person name="Merkel B.J."/>
            <person name="Hornburger P."/>
            <person name="Mueller R.-W."/>
            <person name="Bruemmer F."/>
            <person name="Labrenz M."/>
            <person name="Spormann A.M."/>
            <person name="Op den Camp H."/>
            <person name="Overmann J."/>
            <person name="Amann R."/>
            <person name="Jetten M.S.M."/>
            <person name="Mascher T."/>
            <person name="Medema M.H."/>
            <person name="Devos D.P."/>
            <person name="Kaster A.-K."/>
            <person name="Ovreas L."/>
            <person name="Rohde M."/>
            <person name="Galperin M.Y."/>
            <person name="Jogler C."/>
        </authorList>
    </citation>
    <scope>NUCLEOTIDE SEQUENCE [LARGE SCALE GENOMIC DNA]</scope>
    <source>
        <strain evidence="10 11">HG66A1</strain>
    </source>
</reference>
<dbReference type="Pfam" id="PF01966">
    <property type="entry name" value="HD"/>
    <property type="match status" value="1"/>
</dbReference>
<evidence type="ECO:0000256" key="7">
    <source>
        <dbReference type="HAMAP-Rule" id="MF_00277"/>
    </source>
</evidence>
<dbReference type="CDD" id="cd04899">
    <property type="entry name" value="ACT_ACR-UUR-like_2"/>
    <property type="match status" value="1"/>
</dbReference>
<name>A0A517PM19_9PLAN</name>
<dbReference type="SUPFAM" id="SSF55021">
    <property type="entry name" value="ACT-like"/>
    <property type="match status" value="1"/>
</dbReference>
<dbReference type="PROSITE" id="PS51831">
    <property type="entry name" value="HD"/>
    <property type="match status" value="1"/>
</dbReference>
<dbReference type="Proteomes" id="UP000320421">
    <property type="component" value="Chromosome"/>
</dbReference>
<comment type="domain">
    <text evidence="7">Has four distinct domains: an N-terminal nucleotidyltransferase (NT) domain responsible for UTase activity, a central HD domain that encodes UR activity, and two C-terminal ACT domains that seem to have a role in glutamine sensing.</text>
</comment>
<dbReference type="InterPro" id="IPR043519">
    <property type="entry name" value="NT_sf"/>
</dbReference>
<dbReference type="EMBL" id="CP036266">
    <property type="protein sequence ID" value="QDT20420.1"/>
    <property type="molecule type" value="Genomic_DNA"/>
</dbReference>
<comment type="similarity">
    <text evidence="7">Belongs to the GlnD family.</text>
</comment>
<evidence type="ECO:0000256" key="4">
    <source>
        <dbReference type="ARBA" id="ARBA00022801"/>
    </source>
</evidence>
<evidence type="ECO:0000256" key="5">
    <source>
        <dbReference type="ARBA" id="ARBA00022842"/>
    </source>
</evidence>
<dbReference type="CDD" id="cd00077">
    <property type="entry name" value="HDc"/>
    <property type="match status" value="1"/>
</dbReference>
<dbReference type="RefSeq" id="WP_145183207.1">
    <property type="nucleotide sequence ID" value="NZ_CP036266.1"/>
</dbReference>
<dbReference type="PIRSF" id="PIRSF006288">
    <property type="entry name" value="PII_uridyltransf"/>
    <property type="match status" value="1"/>
</dbReference>
<dbReference type="EC" id="3.1.4.-" evidence="7"/>
<dbReference type="Pfam" id="PF24931">
    <property type="entry name" value="ACT_ACR9_3rd"/>
    <property type="match status" value="1"/>
</dbReference>
<protein>
    <recommendedName>
        <fullName evidence="7">Bifunctional uridylyltransferase/uridylyl-removing enzyme</fullName>
        <shortName evidence="7">UTase/UR</shortName>
    </recommendedName>
    <alternativeName>
        <fullName evidence="7">Bifunctional [protein-PII] modification enzyme</fullName>
    </alternativeName>
    <alternativeName>
        <fullName evidence="7">Bifunctional nitrogen sensor protein</fullName>
    </alternativeName>
    <domain>
        <recommendedName>
            <fullName evidence="7">[Protein-PII] uridylyltransferase</fullName>
            <shortName evidence="7">PII uridylyltransferase</shortName>
            <shortName evidence="7">UTase</shortName>
            <ecNumber evidence="7">2.7.7.59</ecNumber>
        </recommendedName>
    </domain>
    <domain>
        <recommendedName>
            <fullName evidence="7">[Protein-PII]-UMP uridylyl-removing enzyme</fullName>
            <shortName evidence="7">UR</shortName>
            <ecNumber evidence="7">3.1.4.-</ecNumber>
        </recommendedName>
    </domain>
</protein>
<feature type="region of interest" description="Uridylyltransferase" evidence="7">
    <location>
        <begin position="1"/>
        <end position="341"/>
    </location>
</feature>
<organism evidence="10 11">
    <name type="scientific">Gimesia chilikensis</name>
    <dbReference type="NCBI Taxonomy" id="2605989"/>
    <lineage>
        <taxon>Bacteria</taxon>
        <taxon>Pseudomonadati</taxon>
        <taxon>Planctomycetota</taxon>
        <taxon>Planctomycetia</taxon>
        <taxon>Planctomycetales</taxon>
        <taxon>Planctomycetaceae</taxon>
        <taxon>Gimesia</taxon>
    </lineage>
</organism>
<comment type="caution">
    <text evidence="7">Lacks conserved residue(s) required for the propagation of feature annotation.</text>
</comment>
<dbReference type="Gene3D" id="1.10.3090.10">
    <property type="entry name" value="cca-adding enzyme, domain 2"/>
    <property type="match status" value="1"/>
</dbReference>
<dbReference type="CDD" id="cd05401">
    <property type="entry name" value="NT_GlnE_GlnD_like"/>
    <property type="match status" value="1"/>
</dbReference>
<dbReference type="Gene3D" id="1.20.120.330">
    <property type="entry name" value="Nucleotidyltransferases domain 2"/>
    <property type="match status" value="1"/>
</dbReference>
<evidence type="ECO:0000313" key="11">
    <source>
        <dbReference type="Proteomes" id="UP000320421"/>
    </source>
</evidence>
<proteinExistence type="inferred from homology"/>
<dbReference type="GO" id="GO:0008773">
    <property type="term" value="F:[protein-PII] uridylyltransferase activity"/>
    <property type="evidence" value="ECO:0007669"/>
    <property type="project" value="UniProtKB-UniRule"/>
</dbReference>
<dbReference type="SUPFAM" id="SSF81593">
    <property type="entry name" value="Nucleotidyltransferase substrate binding subunit/domain"/>
    <property type="match status" value="1"/>
</dbReference>
<gene>
    <name evidence="7 10" type="primary">glnD</name>
    <name evidence="10" type="ORF">HG66A1_22060</name>
</gene>
<keyword evidence="3" id="KW-0677">Repeat</keyword>
<keyword evidence="11" id="KW-1185">Reference proteome</keyword>
<sequence>MSRTANSSSAQQPFVVYRAQLEQARQRGRDLLRQGAGGLQIATAIAESIEQLLLKIIQDQFQEISAAEQKLIQQNCSILVIGGSGRGLMAPFSDVDMLFLYRNQVVDEFSNFIGNVVRNCWDAGLKLGHSVRTIADSIKMARTEPEFATAMIEARSIWGDEHLAEQLIRSYYRHVILFRRRIFFEQCVAARWEERKQHGGAVMQLEPDIKRSPGGLRDIHLLRWTGYARYGTSNLDMLRLDGRINSRDVRTLKNARDYLLKVRIQLHYEAGKQQDLFTKDSQLWMAEQRQIEGTNGQRPVEILMQEYFRHSKAVAEITERFIKAHRPLPFLSRAYDFLMTHRSDGILKIAPDHLDVVPKYRNEVCNNLEEILKLFDTASLYGISIAPDLLDTIREAALKLPPTITNRSIDLFRAIMGRSTQLGPTLRIMSETGILNLLIPYMQHAYCLLQFNQYHSYTVDEHTFRAIEAAELFADDDSALGSSYRNIEDKDLLNLAILLHDIGKGYGEDHSKMGAMIATDTAVRLGLREDEQKLLVFLVLEHLTMAHLAFRRDISDPDILFEFSQKVGSPEKLRMLYVLTAADITAVGPGVFTDWKSELLADLYERTMLLLGGKHSRYHRDQRLARVKQLVRNHLDLPQIPEYEEDPDSWFTELFNSFSPHYLLVNSSERIAADIKILRDLPPDQIVVEGEFEPDTGTVNYHVIAPAMYSQACFHRMVSVFTSRRMEIISAQITTSASGGVVDSFHVIDHDFVDEVPVSHIEKIEEEIRKAVKGESDARTMFLSNQRFHESTELSGEYELGRVEIDNHSSKRCTIIDVISNDRTGLLYIISRAISRMGLSVVMAKISTHLDQVVDVFYVIDEHEQKIVDEERLQQIRQKLESTLHDFELEGYKRYQRV</sequence>
<dbReference type="GO" id="GO:0008081">
    <property type="term" value="F:phosphoric diester hydrolase activity"/>
    <property type="evidence" value="ECO:0007669"/>
    <property type="project" value="UniProtKB-UniRule"/>
</dbReference>
<dbReference type="HAMAP" id="MF_00277">
    <property type="entry name" value="PII_uridylyl_transf"/>
    <property type="match status" value="1"/>
</dbReference>
<evidence type="ECO:0000256" key="2">
    <source>
        <dbReference type="ARBA" id="ARBA00022695"/>
    </source>
</evidence>
<dbReference type="InterPro" id="IPR006674">
    <property type="entry name" value="HD_domain"/>
</dbReference>
<feature type="domain" description="HD" evidence="9">
    <location>
        <begin position="459"/>
        <end position="576"/>
    </location>
</feature>
<dbReference type="AlphaFoldDB" id="A0A517PM19"/>
<dbReference type="SUPFAM" id="SSF81301">
    <property type="entry name" value="Nucleotidyltransferase"/>
    <property type="match status" value="1"/>
</dbReference>
<dbReference type="SMART" id="SM00471">
    <property type="entry name" value="HDc"/>
    <property type="match status" value="1"/>
</dbReference>
<dbReference type="EC" id="2.7.7.59" evidence="7"/>
<keyword evidence="6 7" id="KW-0511">Multifunctional enzyme</keyword>
<dbReference type="InterPro" id="IPR013546">
    <property type="entry name" value="PII_UdlTrfase/GS_AdlTrfase"/>
</dbReference>
<dbReference type="PANTHER" id="PTHR47320">
    <property type="entry name" value="BIFUNCTIONAL URIDYLYLTRANSFERASE/URIDYLYL-REMOVING ENZYME"/>
    <property type="match status" value="1"/>
</dbReference>
<dbReference type="PROSITE" id="PS51671">
    <property type="entry name" value="ACT"/>
    <property type="match status" value="1"/>
</dbReference>
<keyword evidence="2 7" id="KW-0548">Nucleotidyltransferase</keyword>
<evidence type="ECO:0000259" key="9">
    <source>
        <dbReference type="PROSITE" id="PS51831"/>
    </source>
</evidence>
<dbReference type="NCBIfam" id="TIGR01693">
    <property type="entry name" value="UTase_glnD"/>
    <property type="match status" value="1"/>
</dbReference>
<dbReference type="InterPro" id="IPR045865">
    <property type="entry name" value="ACT-like_dom_sf"/>
</dbReference>
<feature type="domain" description="ACT" evidence="8">
    <location>
        <begin position="815"/>
        <end position="894"/>
    </location>
</feature>
<comment type="catalytic activity">
    <reaction evidence="7">
        <text>[protein-PII]-L-tyrosine + UTP = [protein-PII]-uridylyl-L-tyrosine + diphosphate</text>
        <dbReference type="Rhea" id="RHEA:13673"/>
        <dbReference type="Rhea" id="RHEA-COMP:12147"/>
        <dbReference type="Rhea" id="RHEA-COMP:12148"/>
        <dbReference type="ChEBI" id="CHEBI:33019"/>
        <dbReference type="ChEBI" id="CHEBI:46398"/>
        <dbReference type="ChEBI" id="CHEBI:46858"/>
        <dbReference type="ChEBI" id="CHEBI:90602"/>
        <dbReference type="EC" id="2.7.7.59"/>
    </reaction>
</comment>
<evidence type="ECO:0000313" key="10">
    <source>
        <dbReference type="EMBL" id="QDT20420.1"/>
    </source>
</evidence>
<evidence type="ECO:0000256" key="1">
    <source>
        <dbReference type="ARBA" id="ARBA00022679"/>
    </source>
</evidence>
<evidence type="ECO:0000256" key="6">
    <source>
        <dbReference type="ARBA" id="ARBA00023268"/>
    </source>
</evidence>
<dbReference type="GO" id="GO:0006808">
    <property type="term" value="P:regulation of nitrogen utilization"/>
    <property type="evidence" value="ECO:0007669"/>
    <property type="project" value="UniProtKB-UniRule"/>
</dbReference>
<keyword evidence="5 7" id="KW-0460">Magnesium</keyword>